<dbReference type="OrthoDB" id="2535105at2759"/>
<dbReference type="InParanoid" id="A0A165JWV7"/>
<reference evidence="3 4" key="1">
    <citation type="journal article" date="2016" name="Mol. Biol. Evol.">
        <title>Comparative Genomics of Early-Diverging Mushroom-Forming Fungi Provides Insights into the Origins of Lignocellulose Decay Capabilities.</title>
        <authorList>
            <person name="Nagy L.G."/>
            <person name="Riley R."/>
            <person name="Tritt A."/>
            <person name="Adam C."/>
            <person name="Daum C."/>
            <person name="Floudas D."/>
            <person name="Sun H."/>
            <person name="Yadav J.S."/>
            <person name="Pangilinan J."/>
            <person name="Larsson K.H."/>
            <person name="Matsuura K."/>
            <person name="Barry K."/>
            <person name="Labutti K."/>
            <person name="Kuo R."/>
            <person name="Ohm R.A."/>
            <person name="Bhattacharya S.S."/>
            <person name="Shirouzu T."/>
            <person name="Yoshinaga Y."/>
            <person name="Martin F.M."/>
            <person name="Grigoriev I.V."/>
            <person name="Hibbett D.S."/>
        </authorList>
    </citation>
    <scope>NUCLEOTIDE SEQUENCE [LARGE SCALE GENOMIC DNA]</scope>
    <source>
        <strain evidence="3 4">HHB12029</strain>
    </source>
</reference>
<dbReference type="InterPro" id="IPR045339">
    <property type="entry name" value="DUF6534"/>
</dbReference>
<dbReference type="EMBL" id="KV425956">
    <property type="protein sequence ID" value="KZV95450.1"/>
    <property type="molecule type" value="Genomic_DNA"/>
</dbReference>
<proteinExistence type="predicted"/>
<dbReference type="AlphaFoldDB" id="A0A165JWV7"/>
<keyword evidence="1" id="KW-0472">Membrane</keyword>
<evidence type="ECO:0000256" key="1">
    <source>
        <dbReference type="SAM" id="Phobius"/>
    </source>
</evidence>
<keyword evidence="1" id="KW-1133">Transmembrane helix</keyword>
<gene>
    <name evidence="3" type="ORF">EXIGLDRAFT_707170</name>
</gene>
<evidence type="ECO:0000259" key="2">
    <source>
        <dbReference type="Pfam" id="PF20152"/>
    </source>
</evidence>
<feature type="transmembrane region" description="Helical" evidence="1">
    <location>
        <begin position="96"/>
        <end position="118"/>
    </location>
</feature>
<feature type="non-terminal residue" evidence="3">
    <location>
        <position position="1"/>
    </location>
</feature>
<organism evidence="3 4">
    <name type="scientific">Exidia glandulosa HHB12029</name>
    <dbReference type="NCBI Taxonomy" id="1314781"/>
    <lineage>
        <taxon>Eukaryota</taxon>
        <taxon>Fungi</taxon>
        <taxon>Dikarya</taxon>
        <taxon>Basidiomycota</taxon>
        <taxon>Agaricomycotina</taxon>
        <taxon>Agaricomycetes</taxon>
        <taxon>Auriculariales</taxon>
        <taxon>Exidiaceae</taxon>
        <taxon>Exidia</taxon>
    </lineage>
</organism>
<dbReference type="PANTHER" id="PTHR40465">
    <property type="entry name" value="CHROMOSOME 1, WHOLE GENOME SHOTGUN SEQUENCE"/>
    <property type="match status" value="1"/>
</dbReference>
<feature type="transmembrane region" description="Helical" evidence="1">
    <location>
        <begin position="138"/>
        <end position="159"/>
    </location>
</feature>
<dbReference type="Proteomes" id="UP000077266">
    <property type="component" value="Unassembled WGS sequence"/>
</dbReference>
<protein>
    <recommendedName>
        <fullName evidence="2">DUF6534 domain-containing protein</fullName>
    </recommendedName>
</protein>
<feature type="transmembrane region" description="Helical" evidence="1">
    <location>
        <begin position="64"/>
        <end position="84"/>
    </location>
</feature>
<keyword evidence="4" id="KW-1185">Reference proteome</keyword>
<accession>A0A165JWV7</accession>
<keyword evidence="1" id="KW-0812">Transmembrane</keyword>
<feature type="domain" description="DUF6534" evidence="2">
    <location>
        <begin position="147"/>
        <end position="235"/>
    </location>
</feature>
<dbReference type="Pfam" id="PF20152">
    <property type="entry name" value="DUF6534"/>
    <property type="match status" value="1"/>
</dbReference>
<sequence length="304" mass="33373">QYFRDYPRDRVILKLAVSNQSLFDVQLSDDRDSVGDVVHTLLLAQALHHYTIENFGDFTELDVITGPLIATAPLAGILALVVRSHFCFRIRVITDTWIYAAGCWFFSLGVLILDSLVAVGLETSRSVTHLHNPRSQNLVLATLCVGAGADWLITGFMCMGLLRARGSSEFSATRRILDKLVAFTIGTGLLTSLMGIAEAIAFGRFKSYIFLAFRVYCIIPKLMSNSLFASLNARSYFRDDDETNHFGSSSNGGRLQRHMCRAECRDSVTFGISIAFVSPDLELGADGDSVHTAPKSSSVTEIAT</sequence>
<feature type="transmembrane region" description="Helical" evidence="1">
    <location>
        <begin position="180"/>
        <end position="202"/>
    </location>
</feature>
<evidence type="ECO:0000313" key="4">
    <source>
        <dbReference type="Proteomes" id="UP000077266"/>
    </source>
</evidence>
<dbReference type="PANTHER" id="PTHR40465:SF1">
    <property type="entry name" value="DUF6534 DOMAIN-CONTAINING PROTEIN"/>
    <property type="match status" value="1"/>
</dbReference>
<name>A0A165JWV7_EXIGL</name>
<evidence type="ECO:0000313" key="3">
    <source>
        <dbReference type="EMBL" id="KZV95450.1"/>
    </source>
</evidence>